<dbReference type="GO" id="GO:0016020">
    <property type="term" value="C:membrane"/>
    <property type="evidence" value="ECO:0007669"/>
    <property type="project" value="UniProtKB-SubCell"/>
</dbReference>
<gene>
    <name evidence="10" type="ORF">JCM16774_1416</name>
</gene>
<comment type="pathway">
    <text evidence="2">Lipid metabolism; sphingolipid metabolism.</text>
</comment>
<evidence type="ECO:0000256" key="9">
    <source>
        <dbReference type="SAM" id="Phobius"/>
    </source>
</evidence>
<accession>A0A510JBC4</accession>
<dbReference type="PANTHER" id="PTHR12726:SF0">
    <property type="entry name" value="CERAMIDE GLUCOSYLTRANSFERASE"/>
    <property type="match status" value="1"/>
</dbReference>
<evidence type="ECO:0000256" key="7">
    <source>
        <dbReference type="ARBA" id="ARBA00022989"/>
    </source>
</evidence>
<dbReference type="OrthoDB" id="3766716at2"/>
<keyword evidence="6 9" id="KW-0812">Transmembrane</keyword>
<evidence type="ECO:0008006" key="12">
    <source>
        <dbReference type="Google" id="ProtNLM"/>
    </source>
</evidence>
<name>A0A510JBC4_9FUSO</name>
<dbReference type="STRING" id="714315.GCA_000516535_01425"/>
<evidence type="ECO:0000256" key="3">
    <source>
        <dbReference type="ARBA" id="ARBA00004991"/>
    </source>
</evidence>
<evidence type="ECO:0000313" key="10">
    <source>
        <dbReference type="EMBL" id="BBM36484.1"/>
    </source>
</evidence>
<evidence type="ECO:0000256" key="6">
    <source>
        <dbReference type="ARBA" id="ARBA00022692"/>
    </source>
</evidence>
<evidence type="ECO:0000256" key="5">
    <source>
        <dbReference type="ARBA" id="ARBA00022679"/>
    </source>
</evidence>
<evidence type="ECO:0000256" key="2">
    <source>
        <dbReference type="ARBA" id="ARBA00004760"/>
    </source>
</evidence>
<comment type="subcellular location">
    <subcellularLocation>
        <location evidence="1">Membrane</location>
        <topology evidence="1">Multi-pass membrane protein</topology>
    </subcellularLocation>
</comment>
<dbReference type="InterPro" id="IPR029044">
    <property type="entry name" value="Nucleotide-diphossugar_trans"/>
</dbReference>
<keyword evidence="4" id="KW-0328">Glycosyltransferase</keyword>
<dbReference type="GO" id="GO:0008120">
    <property type="term" value="F:ceramide glucosyltransferase activity"/>
    <property type="evidence" value="ECO:0007669"/>
    <property type="project" value="TreeGrafter"/>
</dbReference>
<organism evidence="10 11">
    <name type="scientific">Pseudoleptotrichia goodfellowii</name>
    <dbReference type="NCBI Taxonomy" id="157692"/>
    <lineage>
        <taxon>Bacteria</taxon>
        <taxon>Fusobacteriati</taxon>
        <taxon>Fusobacteriota</taxon>
        <taxon>Fusobacteriia</taxon>
        <taxon>Fusobacteriales</taxon>
        <taxon>Leptotrichiaceae</taxon>
        <taxon>Pseudoleptotrichia</taxon>
    </lineage>
</organism>
<evidence type="ECO:0000256" key="8">
    <source>
        <dbReference type="ARBA" id="ARBA00023136"/>
    </source>
</evidence>
<dbReference type="KEGG" id="lgo:JCM16774_1416"/>
<dbReference type="PANTHER" id="PTHR12726">
    <property type="entry name" value="CERAMIDE GLUCOSYLTRANSFERASE"/>
    <property type="match status" value="1"/>
</dbReference>
<dbReference type="RefSeq" id="WP_026737773.1">
    <property type="nucleotide sequence ID" value="NZ_AP019822.1"/>
</dbReference>
<dbReference type="SUPFAM" id="SSF53448">
    <property type="entry name" value="Nucleotide-diphospho-sugar transferases"/>
    <property type="match status" value="1"/>
</dbReference>
<comment type="pathway">
    <text evidence="3">Sphingolipid metabolism.</text>
</comment>
<dbReference type="Proteomes" id="UP000321606">
    <property type="component" value="Chromosome"/>
</dbReference>
<keyword evidence="8 9" id="KW-0472">Membrane</keyword>
<dbReference type="EMBL" id="AP019822">
    <property type="protein sequence ID" value="BBM36484.1"/>
    <property type="molecule type" value="Genomic_DNA"/>
</dbReference>
<sequence length="382" mass="45599">MFIYYFFLFTSIFLLVLKLFFAYKYFKNIENQPKSYINEENYTVIQPILSGDLRLEEDLTENLKNTEKMRFIWLIDKSDRVALETAEKILGNKDFFQRTEIFQMDDVPQEINPKIFKISQIIEKVKTKYTIILDDDTVMDIKRINEFALYEKRKEEWIATGIPYNYGIKGLFSKLIAAFVNGNSFLTYFPMAYLKESRTLNGMFYMAKTELFRKYNTFDEIKYELCDDLALATFLSEKKVKIIQTTVFCNVRTTVKNSLNYILLMKRWFLFTKIYIKKAFSMKFFVFILLPSLLPGIVLIMSLFLGIKFIFVIFGYFVLKAFILYLFRYSLLKKKENMNVILYEIISDLILIPVFIYTLITPPVIKWRNKKIRVSDGRIHYE</sequence>
<evidence type="ECO:0000256" key="4">
    <source>
        <dbReference type="ARBA" id="ARBA00022676"/>
    </source>
</evidence>
<feature type="transmembrane region" description="Helical" evidence="9">
    <location>
        <begin position="309"/>
        <end position="328"/>
    </location>
</feature>
<feature type="transmembrane region" description="Helical" evidence="9">
    <location>
        <begin position="340"/>
        <end position="360"/>
    </location>
</feature>
<proteinExistence type="predicted"/>
<keyword evidence="5" id="KW-0808">Transferase</keyword>
<reference evidence="10 11" key="1">
    <citation type="submission" date="2019-07" db="EMBL/GenBank/DDBJ databases">
        <title>Complete Genome Sequence of Leptotrichia goodfellowii Strain JCM 16774.</title>
        <authorList>
            <person name="Watanabe S."/>
            <person name="Cui L."/>
        </authorList>
    </citation>
    <scope>NUCLEOTIDE SEQUENCE [LARGE SCALE GENOMIC DNA]</scope>
    <source>
        <strain evidence="10 11">JCM16774</strain>
    </source>
</reference>
<evidence type="ECO:0000313" key="11">
    <source>
        <dbReference type="Proteomes" id="UP000321606"/>
    </source>
</evidence>
<dbReference type="Pfam" id="PF13506">
    <property type="entry name" value="Glyco_transf_21"/>
    <property type="match status" value="1"/>
</dbReference>
<evidence type="ECO:0000256" key="1">
    <source>
        <dbReference type="ARBA" id="ARBA00004141"/>
    </source>
</evidence>
<dbReference type="GO" id="GO:0006679">
    <property type="term" value="P:glucosylceramide biosynthetic process"/>
    <property type="evidence" value="ECO:0007669"/>
    <property type="project" value="TreeGrafter"/>
</dbReference>
<dbReference type="InterPro" id="IPR025993">
    <property type="entry name" value="Ceramide_glucosylTrfase"/>
</dbReference>
<feature type="transmembrane region" description="Helical" evidence="9">
    <location>
        <begin position="6"/>
        <end position="26"/>
    </location>
</feature>
<dbReference type="AlphaFoldDB" id="A0A510JBC4"/>
<protein>
    <recommendedName>
        <fullName evidence="12">Ceramide glucosyltransferase</fullName>
    </recommendedName>
</protein>
<keyword evidence="7 9" id="KW-1133">Transmembrane helix</keyword>
<feature type="transmembrane region" description="Helical" evidence="9">
    <location>
        <begin position="284"/>
        <end position="303"/>
    </location>
</feature>